<sequence length="88" mass="9915">MDNYSELQQEVLHRLASAHNRGVMKLALSDLILLVKNRVSIKLESSSVISECDCLLTDGMISHKFIVYSSFYSLTRKGLNAVSELKVR</sequence>
<organism evidence="1 2">
    <name type="scientific">Aliivibrio finisterrensis</name>
    <dbReference type="NCBI Taxonomy" id="511998"/>
    <lineage>
        <taxon>Bacteria</taxon>
        <taxon>Pseudomonadati</taxon>
        <taxon>Pseudomonadota</taxon>
        <taxon>Gammaproteobacteria</taxon>
        <taxon>Vibrionales</taxon>
        <taxon>Vibrionaceae</taxon>
        <taxon>Aliivibrio</taxon>
    </lineage>
</organism>
<proteinExistence type="predicted"/>
<gene>
    <name evidence="1" type="ORF">ERW53_10225</name>
</gene>
<keyword evidence="2" id="KW-1185">Reference proteome</keyword>
<evidence type="ECO:0000313" key="1">
    <source>
        <dbReference type="EMBL" id="RYU64308.1"/>
    </source>
</evidence>
<dbReference type="Proteomes" id="UP000294166">
    <property type="component" value="Unassembled WGS sequence"/>
</dbReference>
<protein>
    <submittedName>
        <fullName evidence="1">Uncharacterized protein</fullName>
    </submittedName>
</protein>
<comment type="caution">
    <text evidence="1">The sequence shown here is derived from an EMBL/GenBank/DDBJ whole genome shotgun (WGS) entry which is preliminary data.</text>
</comment>
<name>A0ABY0I795_9GAMM</name>
<dbReference type="EMBL" id="SEZN01000016">
    <property type="protein sequence ID" value="RYU64308.1"/>
    <property type="molecule type" value="Genomic_DNA"/>
</dbReference>
<reference evidence="1 2" key="1">
    <citation type="submission" date="2019-02" db="EMBL/GenBank/DDBJ databases">
        <title>Genome sequences of Aliivibrio finisterrensis strains from farmed Atlantic salmon.</title>
        <authorList>
            <person name="Bowman J.P."/>
        </authorList>
    </citation>
    <scope>NUCLEOTIDE SEQUENCE [LARGE SCALE GENOMIC DNA]</scope>
    <source>
        <strain evidence="1 2">A21</strain>
    </source>
</reference>
<dbReference type="RefSeq" id="WP_130066465.1">
    <property type="nucleotide sequence ID" value="NZ_SEZN01000016.1"/>
</dbReference>
<accession>A0ABY0I795</accession>
<evidence type="ECO:0000313" key="2">
    <source>
        <dbReference type="Proteomes" id="UP000294166"/>
    </source>
</evidence>